<feature type="region of interest" description="Disordered" evidence="1">
    <location>
        <begin position="322"/>
        <end position="352"/>
    </location>
</feature>
<keyword evidence="3" id="KW-1185">Reference proteome</keyword>
<name>A0AAV1G6L2_XYRNO</name>
<gene>
    <name evidence="2" type="ORF">XNOV1_A016872</name>
</gene>
<feature type="region of interest" description="Disordered" evidence="1">
    <location>
        <begin position="1"/>
        <end position="31"/>
    </location>
</feature>
<evidence type="ECO:0000313" key="3">
    <source>
        <dbReference type="Proteomes" id="UP001178508"/>
    </source>
</evidence>
<feature type="compositionally biased region" description="Basic and acidic residues" evidence="1">
    <location>
        <begin position="175"/>
        <end position="194"/>
    </location>
</feature>
<dbReference type="Proteomes" id="UP001178508">
    <property type="component" value="Chromosome 12"/>
</dbReference>
<dbReference type="EMBL" id="OY660875">
    <property type="protein sequence ID" value="CAJ1068521.1"/>
    <property type="molecule type" value="Genomic_DNA"/>
</dbReference>
<feature type="compositionally biased region" description="Low complexity" evidence="1">
    <location>
        <begin position="235"/>
        <end position="248"/>
    </location>
</feature>
<feature type="compositionally biased region" description="Polar residues" evidence="1">
    <location>
        <begin position="157"/>
        <end position="174"/>
    </location>
</feature>
<feature type="region of interest" description="Disordered" evidence="1">
    <location>
        <begin position="137"/>
        <end position="309"/>
    </location>
</feature>
<evidence type="ECO:0000256" key="1">
    <source>
        <dbReference type="SAM" id="MobiDB-lite"/>
    </source>
</evidence>
<protein>
    <submittedName>
        <fullName evidence="2">Uncharacterized protein LOC117819383</fullName>
    </submittedName>
</protein>
<dbReference type="AlphaFoldDB" id="A0AAV1G6L2"/>
<sequence>MQRSAAKTQADKRRRGSSAQATTPPEESVEVEDIVPGCLTKTQWTDLLLREDSDDIVGEIMEELLSKVLDSCFKVYIKRQVVPYSASWAKSFLTKIVEQQILCVGGEGPGEAAKIEDTEPLPSISDTWVPVLKVATPRPQPTVPQEADTEVSIQKEPCTNQQYHNTVQTRSSLRQSEEQTSPRRPLPEKHHEVFTPRPPPKMNRKKVPLINTPPKPVQNELLPPLSCSAEKEGLRSGSRNARNSASSNMTESFSQKDPKPIPKLDPSCLPRHFTFPQIEILDNNSTKPFSTKPSRLSKLEPRSNKHKSEWPKISLELLSSSKDESANFQRKNEADIRPKKMSSLQREEGVASSRLFRPEKMDLAKGVSILDSHTVAINSVKLNPLTQSTNLRPIQREAALPLFSVDQVITGQSSQITPLVQFRN</sequence>
<organism evidence="2 3">
    <name type="scientific">Xyrichtys novacula</name>
    <name type="common">Pearly razorfish</name>
    <name type="synonym">Hemipteronotus novacula</name>
    <dbReference type="NCBI Taxonomy" id="13765"/>
    <lineage>
        <taxon>Eukaryota</taxon>
        <taxon>Metazoa</taxon>
        <taxon>Chordata</taxon>
        <taxon>Craniata</taxon>
        <taxon>Vertebrata</taxon>
        <taxon>Euteleostomi</taxon>
        <taxon>Actinopterygii</taxon>
        <taxon>Neopterygii</taxon>
        <taxon>Teleostei</taxon>
        <taxon>Neoteleostei</taxon>
        <taxon>Acanthomorphata</taxon>
        <taxon>Eupercaria</taxon>
        <taxon>Labriformes</taxon>
        <taxon>Labridae</taxon>
        <taxon>Xyrichtys</taxon>
    </lineage>
</organism>
<dbReference type="InterPro" id="IPR028042">
    <property type="entry name" value="DUF4639"/>
</dbReference>
<feature type="compositionally biased region" description="Basic and acidic residues" evidence="1">
    <location>
        <begin position="322"/>
        <end position="338"/>
    </location>
</feature>
<dbReference type="PANTHER" id="PTHR34438:SF1">
    <property type="entry name" value="CHROMOSOME 2 OPEN READING FRAME 81"/>
    <property type="match status" value="1"/>
</dbReference>
<reference evidence="2" key="1">
    <citation type="submission" date="2023-08" db="EMBL/GenBank/DDBJ databases">
        <authorList>
            <person name="Alioto T."/>
            <person name="Alioto T."/>
            <person name="Gomez Garrido J."/>
        </authorList>
    </citation>
    <scope>NUCLEOTIDE SEQUENCE</scope>
</reference>
<dbReference type="PANTHER" id="PTHR34438">
    <property type="entry name" value="SI:DKEY-97L20.6"/>
    <property type="match status" value="1"/>
</dbReference>
<evidence type="ECO:0000313" key="2">
    <source>
        <dbReference type="EMBL" id="CAJ1068521.1"/>
    </source>
</evidence>
<proteinExistence type="predicted"/>
<feature type="compositionally biased region" description="Basic and acidic residues" evidence="1">
    <location>
        <begin position="297"/>
        <end position="309"/>
    </location>
</feature>
<dbReference type="Pfam" id="PF15479">
    <property type="entry name" value="DUF4639"/>
    <property type="match status" value="1"/>
</dbReference>
<accession>A0AAV1G6L2</accession>
<feature type="compositionally biased region" description="Polar residues" evidence="1">
    <location>
        <begin position="282"/>
        <end position="294"/>
    </location>
</feature>